<evidence type="ECO:0000256" key="3">
    <source>
        <dbReference type="ARBA" id="ARBA00047418"/>
    </source>
</evidence>
<comment type="catalytic activity">
    <reaction evidence="6">
        <text>a 5'-end (N(7)-methyl 5'-triphosphoguanosine)-ribonucleoside in snRNA + S-adenosyl-L-methionine = a 5'-end (N(2),N(7)-dimethyl 5'-triphosphoguanosine)-ribonucleoside in snRNA + S-adenosyl-L-homocysteine + H(+)</text>
        <dbReference type="Rhea" id="RHEA:78471"/>
        <dbReference type="Rhea" id="RHEA-COMP:19085"/>
        <dbReference type="Rhea" id="RHEA-COMP:19087"/>
        <dbReference type="ChEBI" id="CHEBI:15378"/>
        <dbReference type="ChEBI" id="CHEBI:57856"/>
        <dbReference type="ChEBI" id="CHEBI:59789"/>
        <dbReference type="ChEBI" id="CHEBI:156461"/>
        <dbReference type="ChEBI" id="CHEBI:172880"/>
    </reaction>
    <physiologicalReaction direction="left-to-right" evidence="6">
        <dbReference type="Rhea" id="RHEA:78472"/>
    </physiologicalReaction>
</comment>
<evidence type="ECO:0000256" key="6">
    <source>
        <dbReference type="ARBA" id="ARBA00049075"/>
    </source>
</evidence>
<dbReference type="PANTHER" id="PTHR14741:SF32">
    <property type="entry name" value="TRIMETHYLGUANOSINE SYNTHASE"/>
    <property type="match status" value="1"/>
</dbReference>
<comment type="caution">
    <text evidence="8">The sequence shown here is derived from an EMBL/GenBank/DDBJ whole genome shotgun (WGS) entry which is preliminary data.</text>
</comment>
<dbReference type="InterPro" id="IPR029063">
    <property type="entry name" value="SAM-dependent_MTases_sf"/>
</dbReference>
<comment type="catalytic activity">
    <reaction evidence="5">
        <text>a 5'-end (N(2),N(7)-dimethyl 5'-triphosphoguanosine)-ribonucleoside in snRNA + S-adenosyl-L-methionine = a 5'-end (N(2),N(2),N(7)-trimethyl 5'-triphosphoguanosine)-ribonucleoside in snRNA + S-adenosyl-L-homocysteine + H(+)</text>
        <dbReference type="Rhea" id="RHEA:78479"/>
        <dbReference type="Rhea" id="RHEA-COMP:19087"/>
        <dbReference type="Rhea" id="RHEA-COMP:19089"/>
        <dbReference type="ChEBI" id="CHEBI:15378"/>
        <dbReference type="ChEBI" id="CHEBI:57856"/>
        <dbReference type="ChEBI" id="CHEBI:59789"/>
        <dbReference type="ChEBI" id="CHEBI:167623"/>
        <dbReference type="ChEBI" id="CHEBI:172880"/>
    </reaction>
    <physiologicalReaction direction="left-to-right" evidence="5">
        <dbReference type="Rhea" id="RHEA:78480"/>
    </physiologicalReaction>
</comment>
<keyword evidence="8" id="KW-0489">Methyltransferase</keyword>
<dbReference type="GO" id="GO:0071164">
    <property type="term" value="F:RNA cap trimethylguanosine synthase activity"/>
    <property type="evidence" value="ECO:0007669"/>
    <property type="project" value="TreeGrafter"/>
</dbReference>
<evidence type="ECO:0000256" key="2">
    <source>
        <dbReference type="ARBA" id="ARBA00025783"/>
    </source>
</evidence>
<dbReference type="EMBL" id="JAPCXC010000003">
    <property type="protein sequence ID" value="KAJ1613334.1"/>
    <property type="molecule type" value="Genomic_DNA"/>
</dbReference>
<dbReference type="Pfam" id="PF09445">
    <property type="entry name" value="Methyltransf_15"/>
    <property type="match status" value="1"/>
</dbReference>
<evidence type="ECO:0000256" key="1">
    <source>
        <dbReference type="ARBA" id="ARBA00018517"/>
    </source>
</evidence>
<evidence type="ECO:0000256" key="4">
    <source>
        <dbReference type="ARBA" id="ARBA00048740"/>
    </source>
</evidence>
<evidence type="ECO:0000256" key="7">
    <source>
        <dbReference type="ARBA" id="ARBA00049790"/>
    </source>
</evidence>
<gene>
    <name evidence="8" type="ORF">OJ253_202</name>
</gene>
<evidence type="ECO:0000256" key="5">
    <source>
        <dbReference type="ARBA" id="ARBA00048763"/>
    </source>
</evidence>
<dbReference type="Proteomes" id="UP001067231">
    <property type="component" value="Unassembled WGS sequence"/>
</dbReference>
<dbReference type="SUPFAM" id="SSF53335">
    <property type="entry name" value="S-adenosyl-L-methionine-dependent methyltransferases"/>
    <property type="match status" value="1"/>
</dbReference>
<dbReference type="Gene3D" id="3.40.50.150">
    <property type="entry name" value="Vaccinia Virus protein VP39"/>
    <property type="match status" value="1"/>
</dbReference>
<comment type="similarity">
    <text evidence="2">Belongs to the methyltransferase superfamily. Trimethylguanosine synthase family.</text>
</comment>
<reference evidence="8" key="1">
    <citation type="submission" date="2022-10" db="EMBL/GenBank/DDBJ databases">
        <title>Adaptive evolution leads to modifications in subtelomeric GC content in a zoonotic Cryptosporidium species.</title>
        <authorList>
            <person name="Li J."/>
            <person name="Feng Y."/>
            <person name="Xiao L."/>
        </authorList>
    </citation>
    <scope>NUCLEOTIDE SEQUENCE</scope>
    <source>
        <strain evidence="8">33844</strain>
    </source>
</reference>
<dbReference type="OrthoDB" id="194443at2759"/>
<accession>A0A9D5HYP8</accession>
<dbReference type="PANTHER" id="PTHR14741">
    <property type="entry name" value="S-ADENOSYLMETHIONINE-DEPENDENT METHYLTRANSFERASE RELATED"/>
    <property type="match status" value="1"/>
</dbReference>
<dbReference type="GO" id="GO:0005634">
    <property type="term" value="C:nucleus"/>
    <property type="evidence" value="ECO:0007669"/>
    <property type="project" value="TreeGrafter"/>
</dbReference>
<protein>
    <recommendedName>
        <fullName evidence="1">Trimethylguanosine synthase</fullName>
    </recommendedName>
    <alternativeName>
        <fullName evidence="7">Cap-specific guanine-N(2) methyltransferase</fullName>
    </alternativeName>
</protein>
<dbReference type="AlphaFoldDB" id="A0A9D5HYP8"/>
<comment type="catalytic activity">
    <reaction evidence="4">
        <text>a 5'-end (N(7)-methyl 5'-triphosphoguanosine)-ribonucleoside in snoRNA + S-adenosyl-L-methionine = a 5'-end (N(2),N(7)-dimethyl 5'-triphosphoguanosine)-ribonucleoside in snoRNA + S-adenosyl-L-homocysteine + H(+)</text>
        <dbReference type="Rhea" id="RHEA:78475"/>
        <dbReference type="Rhea" id="RHEA-COMP:19086"/>
        <dbReference type="Rhea" id="RHEA-COMP:19088"/>
        <dbReference type="ChEBI" id="CHEBI:15378"/>
        <dbReference type="ChEBI" id="CHEBI:57856"/>
        <dbReference type="ChEBI" id="CHEBI:59789"/>
        <dbReference type="ChEBI" id="CHEBI:156461"/>
        <dbReference type="ChEBI" id="CHEBI:172880"/>
    </reaction>
    <physiologicalReaction direction="left-to-right" evidence="4">
        <dbReference type="Rhea" id="RHEA:78476"/>
    </physiologicalReaction>
</comment>
<proteinExistence type="inferred from homology"/>
<organism evidence="8">
    <name type="scientific">Cryptosporidium canis</name>
    <dbReference type="NCBI Taxonomy" id="195482"/>
    <lineage>
        <taxon>Eukaryota</taxon>
        <taxon>Sar</taxon>
        <taxon>Alveolata</taxon>
        <taxon>Apicomplexa</taxon>
        <taxon>Conoidasida</taxon>
        <taxon>Coccidia</taxon>
        <taxon>Eucoccidiorida</taxon>
        <taxon>Eimeriorina</taxon>
        <taxon>Cryptosporidiidae</taxon>
        <taxon>Cryptosporidium</taxon>
    </lineage>
</organism>
<keyword evidence="8" id="KW-0808">Transferase</keyword>
<dbReference type="InterPro" id="IPR019012">
    <property type="entry name" value="RNA_cap_Gua-N2-MeTrfase"/>
</dbReference>
<name>A0A9D5HYP8_9CRYT</name>
<evidence type="ECO:0000313" key="8">
    <source>
        <dbReference type="EMBL" id="KAJ1613334.1"/>
    </source>
</evidence>
<sequence length="573" mass="64808">MAEINQKTGKRARVYSDILAEDLVFLESTCEEVPETNLKSSCTGNELMVIKGKVSSWLKLVSNSSFFLVDIDERAKYLDNNELLRGIIVNRRVTNLPIRYSNMPGSIIPNICANSLYSISEMFPCTPLNSDYEKESGEKVSFEKEMSLDGNSKLEQVLFGVLDSSVRPTNSSDLLMNRKRKKEIKVNVDYLKQELSIFPGDVGREYLVFQKYDEGVILDGDAIMDATPEILSQHIARRLRGCTVLDACGGVGSNTIAFSQHCKCVISVEVSNSRTLICKHNSQVYKLYGEHSSSDGDSISDDHIEEVRESGSPAMHFNQAHQIDEASNMHMYFDPTSNIAFVNGDILDFCRWYRECASNEHTHVSSSVIKQVFHDFENFEWAFSSPPWGGYSYNGAKNFNLENNISLNYKELIIRLSTVANNIALFLPRNTNLSEFSGLLSILGFHAIEIEAIRDTRFNYILGIVFYAVRTRSKFKLRYLFGQDIDLIGDRITKKLIHFISVAIGASISDNSEHSDEKELAKSTIRILSKFGRKIEKWLKKRGLESLASVTYLLNSIANKSMEILSYKFQLIV</sequence>
<comment type="catalytic activity">
    <reaction evidence="3">
        <text>a 5'-end (N(2),N(7)-dimethyl 5'-triphosphoguanosine)-ribonucleoside in snoRNA + S-adenosyl-L-methionine = a 5'-end (N(2),N(2),N(7)-trimethyl 5'-triphosphoguanosine)-ribonucleoside in snoRNA + S-adenosyl-L-homocysteine + H(+)</text>
        <dbReference type="Rhea" id="RHEA:78507"/>
        <dbReference type="Rhea" id="RHEA-COMP:19088"/>
        <dbReference type="Rhea" id="RHEA-COMP:19090"/>
        <dbReference type="ChEBI" id="CHEBI:15378"/>
        <dbReference type="ChEBI" id="CHEBI:57856"/>
        <dbReference type="ChEBI" id="CHEBI:59789"/>
        <dbReference type="ChEBI" id="CHEBI:167623"/>
        <dbReference type="ChEBI" id="CHEBI:172880"/>
    </reaction>
    <physiologicalReaction direction="left-to-right" evidence="3">
        <dbReference type="Rhea" id="RHEA:78508"/>
    </physiologicalReaction>
</comment>